<keyword evidence="3" id="KW-0732">Signal</keyword>
<sequence>MIVRKATALVLCLQLSSSIESVAAVPSIQTQSGLVKGRLATGTSDVAEYLGIPYAQPPVGELRWVPPQSYNGSDTIDGTGFGYTCPAQITLVTNETIAEEYHFTEQADDILVSLLGQPGVEYSEDCLTLNVWTKNPSSSAKKPVLFWIYGGGFNTGTTNNTGYSGRHIVEKEDVVMVSVNYRLNIFGFPGAPNARNNLGLLDQRLAVEWVRDNIEAFGGDPSRITIFGQSAGGSSVDYYSYAWTADPIVAGFIAESGTVYAPDSQSDASTAAKAWYNVSSTLGCGDASSDPDSVLSCMRSKDWQTIQSGIPTGSGIEGVTGSFGPTIDETVVFSDYIARSAAGNFIQRPLMIGNNQNEAGLFKPILELEGVTYPEALWDYLEFILYTCPIKYRSEASVSESVPTWRYRYFGNFPNLKLTTIPDSGAWHGSEIPLILDTDMDIQHLVPRTDAENQIADYLRGAWVAFVTDPENGLTTYGLPQYKPLSNTLLRLGYNNQTGPQAVNPIEYDVGCDITTTVSEILAKISSLL</sequence>
<comment type="similarity">
    <text evidence="1 3">Belongs to the type-B carboxylesterase/lipase family.</text>
</comment>
<dbReference type="EMBL" id="CP055901">
    <property type="protein sequence ID" value="QKX61204.1"/>
    <property type="molecule type" value="Genomic_DNA"/>
</dbReference>
<dbReference type="Gene3D" id="3.40.50.1820">
    <property type="entry name" value="alpha/beta hydrolase"/>
    <property type="match status" value="1"/>
</dbReference>
<dbReference type="GeneID" id="55995840"/>
<dbReference type="EC" id="3.1.1.-" evidence="3"/>
<dbReference type="Pfam" id="PF00135">
    <property type="entry name" value="COesterase"/>
    <property type="match status" value="1"/>
</dbReference>
<accession>A0A7H8R4B0</accession>
<keyword evidence="2 3" id="KW-0378">Hydrolase</keyword>
<dbReference type="PROSITE" id="PS00122">
    <property type="entry name" value="CARBOXYLESTERASE_B_1"/>
    <property type="match status" value="1"/>
</dbReference>
<dbReference type="AlphaFoldDB" id="A0A7H8R4B0"/>
<feature type="chain" id="PRO_5029037383" description="Carboxylic ester hydrolase" evidence="3">
    <location>
        <begin position="25"/>
        <end position="529"/>
    </location>
</feature>
<organism evidence="5 6">
    <name type="scientific">Talaromyces rugulosus</name>
    <name type="common">Penicillium rugulosum</name>
    <dbReference type="NCBI Taxonomy" id="121627"/>
    <lineage>
        <taxon>Eukaryota</taxon>
        <taxon>Fungi</taxon>
        <taxon>Dikarya</taxon>
        <taxon>Ascomycota</taxon>
        <taxon>Pezizomycotina</taxon>
        <taxon>Eurotiomycetes</taxon>
        <taxon>Eurotiomycetidae</taxon>
        <taxon>Eurotiales</taxon>
        <taxon>Trichocomaceae</taxon>
        <taxon>Talaromyces</taxon>
        <taxon>Talaromyces sect. Islandici</taxon>
    </lineage>
</organism>
<protein>
    <recommendedName>
        <fullName evidence="3">Carboxylic ester hydrolase</fullName>
        <ecNumber evidence="3">3.1.1.-</ecNumber>
    </recommendedName>
</protein>
<evidence type="ECO:0000256" key="1">
    <source>
        <dbReference type="ARBA" id="ARBA00005964"/>
    </source>
</evidence>
<dbReference type="SUPFAM" id="SSF53474">
    <property type="entry name" value="alpha/beta-Hydrolases"/>
    <property type="match status" value="1"/>
</dbReference>
<name>A0A7H8R4B0_TALRU</name>
<gene>
    <name evidence="5" type="ORF">TRUGW13939_08351</name>
</gene>
<dbReference type="Proteomes" id="UP000509510">
    <property type="component" value="Chromosome IV"/>
</dbReference>
<feature type="signal peptide" evidence="3">
    <location>
        <begin position="1"/>
        <end position="24"/>
    </location>
</feature>
<dbReference type="InterPro" id="IPR002018">
    <property type="entry name" value="CarbesteraseB"/>
</dbReference>
<evidence type="ECO:0000256" key="2">
    <source>
        <dbReference type="ARBA" id="ARBA00022801"/>
    </source>
</evidence>
<dbReference type="KEGG" id="trg:TRUGW13939_08351"/>
<dbReference type="GO" id="GO:0052689">
    <property type="term" value="F:carboxylic ester hydrolase activity"/>
    <property type="evidence" value="ECO:0007669"/>
    <property type="project" value="TreeGrafter"/>
</dbReference>
<keyword evidence="6" id="KW-1185">Reference proteome</keyword>
<dbReference type="PANTHER" id="PTHR43918:SF4">
    <property type="entry name" value="CARBOXYLIC ESTER HYDROLASE"/>
    <property type="match status" value="1"/>
</dbReference>
<evidence type="ECO:0000259" key="4">
    <source>
        <dbReference type="Pfam" id="PF00135"/>
    </source>
</evidence>
<dbReference type="InterPro" id="IPR019826">
    <property type="entry name" value="Carboxylesterase_B_AS"/>
</dbReference>
<dbReference type="PANTHER" id="PTHR43918">
    <property type="entry name" value="ACETYLCHOLINESTERASE"/>
    <property type="match status" value="1"/>
</dbReference>
<evidence type="ECO:0000313" key="6">
    <source>
        <dbReference type="Proteomes" id="UP000509510"/>
    </source>
</evidence>
<dbReference type="RefSeq" id="XP_035347379.1">
    <property type="nucleotide sequence ID" value="XM_035491486.1"/>
</dbReference>
<evidence type="ECO:0000313" key="5">
    <source>
        <dbReference type="EMBL" id="QKX61204.1"/>
    </source>
</evidence>
<reference evidence="6" key="1">
    <citation type="submission" date="2020-06" db="EMBL/GenBank/DDBJ databases">
        <title>A chromosome-scale genome assembly of Talaromyces rugulosus W13939.</title>
        <authorList>
            <person name="Wang B."/>
            <person name="Guo L."/>
            <person name="Ye K."/>
            <person name="Wang L."/>
        </authorList>
    </citation>
    <scope>NUCLEOTIDE SEQUENCE [LARGE SCALE GENOMIC DNA]</scope>
    <source>
        <strain evidence="6">W13939</strain>
    </source>
</reference>
<feature type="domain" description="Carboxylesterase type B" evidence="4">
    <location>
        <begin position="26"/>
        <end position="364"/>
    </location>
</feature>
<dbReference type="InterPro" id="IPR050654">
    <property type="entry name" value="AChE-related_enzymes"/>
</dbReference>
<dbReference type="InterPro" id="IPR029058">
    <property type="entry name" value="AB_hydrolase_fold"/>
</dbReference>
<dbReference type="OrthoDB" id="408631at2759"/>
<evidence type="ECO:0000256" key="3">
    <source>
        <dbReference type="RuleBase" id="RU361235"/>
    </source>
</evidence>
<proteinExistence type="inferred from homology"/>